<name>A0A7X0LN83_9ACTN</name>
<sequence>MTGAAVAATLVATATPALADSDITLNSNRGYMTYKDSVDVFQICDMNPDGHGVHGLLTKTGTGNVMHIDDGGDENCDKQGYNVDSAQYRMSFFWDGGGPVQYSRYFSE</sequence>
<keyword evidence="1" id="KW-0732">Signal</keyword>
<feature type="signal peptide" evidence="1">
    <location>
        <begin position="1"/>
        <end position="19"/>
    </location>
</feature>
<evidence type="ECO:0000313" key="3">
    <source>
        <dbReference type="Proteomes" id="UP000540423"/>
    </source>
</evidence>
<reference evidence="2 3" key="1">
    <citation type="submission" date="2020-08" db="EMBL/GenBank/DDBJ databases">
        <title>Genomic Encyclopedia of Type Strains, Phase IV (KMG-IV): sequencing the most valuable type-strain genomes for metagenomic binning, comparative biology and taxonomic classification.</title>
        <authorList>
            <person name="Goeker M."/>
        </authorList>
    </citation>
    <scope>NUCLEOTIDE SEQUENCE [LARGE SCALE GENOMIC DNA]</scope>
    <source>
        <strain evidence="2 3">DSM 40141</strain>
    </source>
</reference>
<evidence type="ECO:0000256" key="1">
    <source>
        <dbReference type="SAM" id="SignalP"/>
    </source>
</evidence>
<gene>
    <name evidence="2" type="ORF">HNQ79_001644</name>
</gene>
<evidence type="ECO:0000313" key="2">
    <source>
        <dbReference type="EMBL" id="MBB6435193.1"/>
    </source>
</evidence>
<dbReference type="AlphaFoldDB" id="A0A7X0LN83"/>
<keyword evidence="3" id="KW-1185">Reference proteome</keyword>
<accession>A0A7X0LN83</accession>
<dbReference type="RefSeq" id="WP_185028465.1">
    <property type="nucleotide sequence ID" value="NZ_BNBN01000004.1"/>
</dbReference>
<organism evidence="2 3">
    <name type="scientific">Streptomyces candidus</name>
    <dbReference type="NCBI Taxonomy" id="67283"/>
    <lineage>
        <taxon>Bacteria</taxon>
        <taxon>Bacillati</taxon>
        <taxon>Actinomycetota</taxon>
        <taxon>Actinomycetes</taxon>
        <taxon>Kitasatosporales</taxon>
        <taxon>Streptomycetaceae</taxon>
        <taxon>Streptomyces</taxon>
    </lineage>
</organism>
<comment type="caution">
    <text evidence="2">The sequence shown here is derived from an EMBL/GenBank/DDBJ whole genome shotgun (WGS) entry which is preliminary data.</text>
</comment>
<protein>
    <submittedName>
        <fullName evidence="2">Uncharacterized protein</fullName>
    </submittedName>
</protein>
<dbReference type="Proteomes" id="UP000540423">
    <property type="component" value="Unassembled WGS sequence"/>
</dbReference>
<feature type="chain" id="PRO_5030887373" evidence="1">
    <location>
        <begin position="20"/>
        <end position="108"/>
    </location>
</feature>
<dbReference type="EMBL" id="JACHEM010000003">
    <property type="protein sequence ID" value="MBB6435193.1"/>
    <property type="molecule type" value="Genomic_DNA"/>
</dbReference>
<proteinExistence type="predicted"/>